<evidence type="ECO:0000256" key="2">
    <source>
        <dbReference type="ARBA" id="ARBA00022448"/>
    </source>
</evidence>
<feature type="binding site" evidence="5">
    <location>
        <position position="75"/>
    </location>
    <ligand>
        <name>phosphate</name>
        <dbReference type="ChEBI" id="CHEBI:43474"/>
    </ligand>
</feature>
<accession>A0A561WGX4</accession>
<dbReference type="Proteomes" id="UP000319927">
    <property type="component" value="Unassembled WGS sequence"/>
</dbReference>
<feature type="domain" description="PBP" evidence="6">
    <location>
        <begin position="38"/>
        <end position="323"/>
    </location>
</feature>
<sequence>MRGGRVAAGLGALLLVAGCGNQARSDGGPVPARLCVPGTLDAQGSSAQRNAMDLWRADYQRSCPGATVNYDPSGSGTGIRAFLAGTIDLVGTDSPLKAMEQAQADARCSGGKAVSLPMVVGPVAVAYRLGGVAELRLSPATLAKVFGGAIRRWDDPAIRADNPGVALPPTRVRAVHRQDSSGTTETFTSFLTARAGPDWPFGSGRDWRAPDGTGAAGSERVASAVHHTEGAIGYLELSYARPRGLAVAAVRTGADRFVVPSGEAAVRSVQVPSSGLAVRVDPTPTDPAAYPIVLITSEVVCDRGRSADKTALMKGFLGYAASEDGQRSIARQGYGALPEELRIRVRAAVDGLG</sequence>
<evidence type="ECO:0000256" key="1">
    <source>
        <dbReference type="ARBA" id="ARBA00008725"/>
    </source>
</evidence>
<dbReference type="InterPro" id="IPR005673">
    <property type="entry name" value="ABC_phos-bd_PstS"/>
</dbReference>
<evidence type="ECO:0000259" key="6">
    <source>
        <dbReference type="Pfam" id="PF12849"/>
    </source>
</evidence>
<keyword evidence="3 4" id="KW-0592">Phosphate transport</keyword>
<feature type="binding site" evidence="5">
    <location>
        <begin position="181"/>
        <end position="183"/>
    </location>
    <ligand>
        <name>phosphate</name>
        <dbReference type="ChEBI" id="CHEBI:43474"/>
    </ligand>
</feature>
<comment type="similarity">
    <text evidence="1 4">Belongs to the PstS family.</text>
</comment>
<dbReference type="SUPFAM" id="SSF53850">
    <property type="entry name" value="Periplasmic binding protein-like II"/>
    <property type="match status" value="1"/>
</dbReference>
<dbReference type="InterPro" id="IPR050962">
    <property type="entry name" value="Phosphate-bind_PstS"/>
</dbReference>
<organism evidence="7 8">
    <name type="scientific">Micromonospora palomenae</name>
    <dbReference type="NCBI Taxonomy" id="1461247"/>
    <lineage>
        <taxon>Bacteria</taxon>
        <taxon>Bacillati</taxon>
        <taxon>Actinomycetota</taxon>
        <taxon>Actinomycetes</taxon>
        <taxon>Micromonosporales</taxon>
        <taxon>Micromonosporaceae</taxon>
        <taxon>Micromonospora</taxon>
    </lineage>
</organism>
<dbReference type="Gene3D" id="3.40.190.10">
    <property type="entry name" value="Periplasmic binding protein-like II"/>
    <property type="match status" value="2"/>
</dbReference>
<dbReference type="PIRSF" id="PIRSF002756">
    <property type="entry name" value="PstS"/>
    <property type="match status" value="1"/>
</dbReference>
<evidence type="ECO:0000256" key="4">
    <source>
        <dbReference type="PIRNR" id="PIRNR002756"/>
    </source>
</evidence>
<evidence type="ECO:0000256" key="5">
    <source>
        <dbReference type="PIRSR" id="PIRSR002756-1"/>
    </source>
</evidence>
<name>A0A561WGX4_9ACTN</name>
<keyword evidence="2 4" id="KW-0813">Transport</keyword>
<feature type="binding site" evidence="5">
    <location>
        <position position="93"/>
    </location>
    <ligand>
        <name>phosphate</name>
        <dbReference type="ChEBI" id="CHEBI:43474"/>
    </ligand>
</feature>
<reference evidence="7 8" key="1">
    <citation type="submission" date="2019-06" db="EMBL/GenBank/DDBJ databases">
        <title>Sequencing the genomes of 1000 actinobacteria strains.</title>
        <authorList>
            <person name="Klenk H.-P."/>
        </authorList>
    </citation>
    <scope>NUCLEOTIDE SEQUENCE [LARGE SCALE GENOMIC DNA]</scope>
    <source>
        <strain evidence="7 8">DSM 102131</strain>
    </source>
</reference>
<dbReference type="NCBIfam" id="TIGR00975">
    <property type="entry name" value="3a0107s03"/>
    <property type="match status" value="1"/>
</dbReference>
<dbReference type="GO" id="GO:0042301">
    <property type="term" value="F:phosphate ion binding"/>
    <property type="evidence" value="ECO:0007669"/>
    <property type="project" value="InterPro"/>
</dbReference>
<comment type="caution">
    <text evidence="7">The sequence shown here is derived from an EMBL/GenBank/DDBJ whole genome shotgun (WGS) entry which is preliminary data.</text>
</comment>
<dbReference type="AlphaFoldDB" id="A0A561WGX4"/>
<proteinExistence type="inferred from homology"/>
<dbReference type="PANTHER" id="PTHR42996:SF1">
    <property type="entry name" value="PHOSPHATE-BINDING PROTEIN PSTS"/>
    <property type="match status" value="1"/>
</dbReference>
<dbReference type="GO" id="GO:0043190">
    <property type="term" value="C:ATP-binding cassette (ABC) transporter complex"/>
    <property type="evidence" value="ECO:0007669"/>
    <property type="project" value="InterPro"/>
</dbReference>
<evidence type="ECO:0000313" key="7">
    <source>
        <dbReference type="EMBL" id="TWG23110.1"/>
    </source>
</evidence>
<feature type="binding site" evidence="5">
    <location>
        <begin position="45"/>
        <end position="47"/>
    </location>
    <ligand>
        <name>phosphate</name>
        <dbReference type="ChEBI" id="CHEBI:43474"/>
    </ligand>
</feature>
<dbReference type="GO" id="GO:0035435">
    <property type="term" value="P:phosphate ion transmembrane transport"/>
    <property type="evidence" value="ECO:0007669"/>
    <property type="project" value="InterPro"/>
</dbReference>
<dbReference type="PANTHER" id="PTHR42996">
    <property type="entry name" value="PHOSPHATE-BINDING PROTEIN PSTS"/>
    <property type="match status" value="1"/>
</dbReference>
<dbReference type="CDD" id="cd13565">
    <property type="entry name" value="PBP2_PstS"/>
    <property type="match status" value="1"/>
</dbReference>
<evidence type="ECO:0000313" key="8">
    <source>
        <dbReference type="Proteomes" id="UP000319927"/>
    </source>
</evidence>
<dbReference type="Pfam" id="PF12849">
    <property type="entry name" value="PBP_like_2"/>
    <property type="match status" value="1"/>
</dbReference>
<protein>
    <recommendedName>
        <fullName evidence="4">Phosphate-binding protein</fullName>
    </recommendedName>
</protein>
<gene>
    <name evidence="7" type="ORF">FHX75_121657</name>
</gene>
<dbReference type="EMBL" id="VIXA01000002">
    <property type="protein sequence ID" value="TWG23110.1"/>
    <property type="molecule type" value="Genomic_DNA"/>
</dbReference>
<dbReference type="InterPro" id="IPR024370">
    <property type="entry name" value="PBP_domain"/>
</dbReference>
<dbReference type="PROSITE" id="PS51257">
    <property type="entry name" value="PROKAR_LIPOPROTEIN"/>
    <property type="match status" value="1"/>
</dbReference>
<evidence type="ECO:0000256" key="3">
    <source>
        <dbReference type="ARBA" id="ARBA00022592"/>
    </source>
</evidence>
<keyword evidence="8" id="KW-1185">Reference proteome</keyword>